<dbReference type="Proteomes" id="UP000318093">
    <property type="component" value="Unassembled WGS sequence"/>
</dbReference>
<sequence length="96" mass="10409">MNSEQRLRMIIGIVAVAAVGIGGFAFTRTSPATTQARAEYNPVIRPADFVEHVDNRHFPLTPGTTFVSRGTKNGETDTMVVTNETRTVMGVKTTVV</sequence>
<keyword evidence="1" id="KW-0812">Transmembrane</keyword>
<accession>A0A537J4Q6</accession>
<dbReference type="AlphaFoldDB" id="A0A537J4Q6"/>
<keyword evidence="1" id="KW-1133">Transmembrane helix</keyword>
<organism evidence="2 3">
    <name type="scientific">Candidatus Segetimicrobium genomatis</name>
    <dbReference type="NCBI Taxonomy" id="2569760"/>
    <lineage>
        <taxon>Bacteria</taxon>
        <taxon>Bacillati</taxon>
        <taxon>Candidatus Sysuimicrobiota</taxon>
        <taxon>Candidatus Sysuimicrobiia</taxon>
        <taxon>Candidatus Sysuimicrobiales</taxon>
        <taxon>Candidatus Segetimicrobiaceae</taxon>
        <taxon>Candidatus Segetimicrobium</taxon>
    </lineage>
</organism>
<gene>
    <name evidence="2" type="ORF">E6H03_11990</name>
</gene>
<reference evidence="2 3" key="1">
    <citation type="journal article" date="2019" name="Nat. Microbiol.">
        <title>Mediterranean grassland soil C-N compound turnover is dependent on rainfall and depth, and is mediated by genomically divergent microorganisms.</title>
        <authorList>
            <person name="Diamond S."/>
            <person name="Andeer P.F."/>
            <person name="Li Z."/>
            <person name="Crits-Christoph A."/>
            <person name="Burstein D."/>
            <person name="Anantharaman K."/>
            <person name="Lane K.R."/>
            <person name="Thomas B.C."/>
            <person name="Pan C."/>
            <person name="Northen T.R."/>
            <person name="Banfield J.F."/>
        </authorList>
    </citation>
    <scope>NUCLEOTIDE SEQUENCE [LARGE SCALE GENOMIC DNA]</scope>
    <source>
        <strain evidence="2">NP_6</strain>
    </source>
</reference>
<dbReference type="EMBL" id="VBAN01000414">
    <property type="protein sequence ID" value="TMI78483.1"/>
    <property type="molecule type" value="Genomic_DNA"/>
</dbReference>
<keyword evidence="1" id="KW-0472">Membrane</keyword>
<feature type="non-terminal residue" evidence="2">
    <location>
        <position position="96"/>
    </location>
</feature>
<evidence type="ECO:0000313" key="2">
    <source>
        <dbReference type="EMBL" id="TMI78483.1"/>
    </source>
</evidence>
<evidence type="ECO:0000256" key="1">
    <source>
        <dbReference type="SAM" id="Phobius"/>
    </source>
</evidence>
<proteinExistence type="predicted"/>
<evidence type="ECO:0000313" key="3">
    <source>
        <dbReference type="Proteomes" id="UP000318093"/>
    </source>
</evidence>
<protein>
    <submittedName>
        <fullName evidence="2">Uncharacterized protein</fullName>
    </submittedName>
</protein>
<comment type="caution">
    <text evidence="2">The sequence shown here is derived from an EMBL/GenBank/DDBJ whole genome shotgun (WGS) entry which is preliminary data.</text>
</comment>
<feature type="transmembrane region" description="Helical" evidence="1">
    <location>
        <begin position="7"/>
        <end position="26"/>
    </location>
</feature>
<name>A0A537J4Q6_9BACT</name>